<evidence type="ECO:0000256" key="5">
    <source>
        <dbReference type="ARBA" id="ARBA00023242"/>
    </source>
</evidence>
<dbReference type="InterPro" id="IPR040398">
    <property type="entry name" value="Not1"/>
</dbReference>
<dbReference type="InterPro" id="IPR032193">
    <property type="entry name" value="CNOT1_TTP_bind"/>
</dbReference>
<dbReference type="Gene3D" id="1.25.40.800">
    <property type="match status" value="1"/>
</dbReference>
<gene>
    <name evidence="13" type="ORF">F3Y22_tig00016563pilonHSYRG00086</name>
</gene>
<evidence type="ECO:0000256" key="6">
    <source>
        <dbReference type="SAM" id="MobiDB-lite"/>
    </source>
</evidence>
<dbReference type="Pfam" id="PF16417">
    <property type="entry name" value="CNOT1_TTP_bind"/>
    <property type="match status" value="1"/>
</dbReference>
<dbReference type="Proteomes" id="UP000436088">
    <property type="component" value="Unassembled WGS sequence"/>
</dbReference>
<comment type="caution">
    <text evidence="13">The sequence shown here is derived from an EMBL/GenBank/DDBJ whole genome shotgun (WGS) entry which is preliminary data.</text>
</comment>
<dbReference type="GO" id="GO:0000932">
    <property type="term" value="C:P-body"/>
    <property type="evidence" value="ECO:0007669"/>
    <property type="project" value="TreeGrafter"/>
</dbReference>
<feature type="region of interest" description="Disordered" evidence="6">
    <location>
        <begin position="1833"/>
        <end position="1868"/>
    </location>
</feature>
<dbReference type="GO" id="GO:0030015">
    <property type="term" value="C:CCR4-NOT core complex"/>
    <property type="evidence" value="ECO:0007669"/>
    <property type="project" value="InterPro"/>
</dbReference>
<dbReference type="Pfam" id="PF25097">
    <property type="entry name" value="ARM_Cnot1"/>
    <property type="match status" value="1"/>
</dbReference>
<dbReference type="Pfam" id="PF12842">
    <property type="entry name" value="DUF3819"/>
    <property type="match status" value="1"/>
</dbReference>
<dbReference type="Pfam" id="PF16415">
    <property type="entry name" value="CNOT1_CAF1_bind"/>
    <property type="match status" value="1"/>
</dbReference>
<evidence type="ECO:0000259" key="8">
    <source>
        <dbReference type="Pfam" id="PF12842"/>
    </source>
</evidence>
<keyword evidence="14" id="KW-1185">Reference proteome</keyword>
<dbReference type="InterPro" id="IPR038535">
    <property type="entry name" value="CNOT1_TTP_bind_sf"/>
</dbReference>
<dbReference type="InterPro" id="IPR007196">
    <property type="entry name" value="CCR4-Not_Not1_C"/>
</dbReference>
<feature type="domain" description="CCR4-NOT transcription complex subunit 1 HEAT repeat" evidence="11">
    <location>
        <begin position="475"/>
        <end position="621"/>
    </location>
</feature>
<feature type="domain" description="CCR4-NOT transcription complex subunit 1 TTP binding" evidence="10">
    <location>
        <begin position="649"/>
        <end position="816"/>
    </location>
</feature>
<feature type="compositionally biased region" description="Basic and acidic residues" evidence="6">
    <location>
        <begin position="1837"/>
        <end position="1849"/>
    </location>
</feature>
<dbReference type="FunFam" id="1.25.40.840:FF:000003">
    <property type="entry name" value="Transcription regulator"/>
    <property type="match status" value="1"/>
</dbReference>
<dbReference type="Pfam" id="PF04054">
    <property type="entry name" value="Not1"/>
    <property type="match status" value="1"/>
</dbReference>
<evidence type="ECO:0000259" key="7">
    <source>
        <dbReference type="Pfam" id="PF04054"/>
    </source>
</evidence>
<keyword evidence="3" id="KW-0805">Transcription regulation</keyword>
<dbReference type="FunFam" id="1.25.40.790:FF:000002">
    <property type="entry name" value="Transcription regulator"/>
    <property type="match status" value="1"/>
</dbReference>
<dbReference type="PANTHER" id="PTHR13162:SF8">
    <property type="entry name" value="CCR4-NOT TRANSCRIPTION COMPLEX SUBUNIT 1"/>
    <property type="match status" value="1"/>
</dbReference>
<feature type="domain" description="CCR4-NOT transcription complex subunit 1-like NOT1 connector" evidence="12">
    <location>
        <begin position="1652"/>
        <end position="1823"/>
    </location>
</feature>
<keyword evidence="2" id="KW-0678">Repressor</keyword>
<dbReference type="Pfam" id="PF16418">
    <property type="entry name" value="CNOT1_HEAT"/>
    <property type="match status" value="1"/>
</dbReference>
<sequence length="2409" mass="267116">MLNLSSTLSTHVRFLLQSLTEANAESVSRELRQLIDYGIEGSILVLQTCLDCLNSHKADSRNLQFEQVVASTFRHAMDKPNFCTVFCQSLSMDISEDFLENFSKAMQFSMSEKIGIGLALSDSENPDTRICGKNFCMAQVEELHSNPASFDSTEQSQNIVMFLLCSGALSKHVDSFMQMLSLVQANDAAQFVLTPILSDELREKSFLRTMDFFNESGENDFDTLLEEMEKEVSMADIIKELGYGCTVDAAHCKEILSLCLPLTEITISRILGTIVFTYAGLEDNQTTFSTFSLVLGCHTTYDLPSLSSWNIDVLIKTIKQLAPDTNWIRVIENLDHDGFYIPTEAAFTFFMSVYKHACQDPFPLHAICGSVWKNIEGQLSFLRYAVSALPDVFTFSHSLRKLAYTDVVHGHKLPLGSDNHAWLCLDLLDVLCQLAERGHTSFVRSMLDYPLKHCPEVLLLGMAHVNTAYNLLQHDVTSAVFPMIIKNSLGAGMVLHLWNVNASLVLRGFVEVQNTDPDSMIRILEVCQESKVIWIFIDMITFPSGIRLAVLASRKEIIDFEKWLIGNLNIYKDVFLEECLRFLKEIQFGGSQEFSAEPFRHATAVSNLYLEACSTIIKILKANTGVIGSTLLLEDIERLHAAIMDSIPKLQNGGTTESSTSDGYGDEIEAEANSYFHQMFSEQLTTDAMVQMLARFKESSVKREQVIFECMIANLFEEYQFFPKYPERQLKIAAVLFGSAIKQQLVTHLTLGIALRGVLDALRKPTDSKMFLFGTKALEQFVDRLIEWPQYCNHILQISHLRATHPEIVSSIERALVRISSGHLESDGSNNPSVHHRVSSQVTPGNGELNSSSIAQPGPQLSSPLQLTRLDSSHDDRHKAPAASSNDVKPLLSSVGQPSVASLTDASRIQKLFYLHSSIEHGHLYKLRQQYFVFNTGFGSALNIETLVAAAERREKPIEAPASEIQDKISFIINNISVANLEAKGKEFTEILKEQYYPWFAQYMVMKRASIEPNFHDLYLKFLDKVNSKVLTKEIVQATYENCKVLLGSELIKSSSEERSLLKNLGSWLGKLTIGRNQVLRAREIDPKSLIIEAYEKGLMIAVIPFTSKILEPCQNSLAYQPPNPWTMGILALLAEIYSMPNLKMNLKFDIEVLFKNLSVDMKDIAPTCLLKDRKRELEGNPDFSNKDVGASQASMVAEKSGIVSPLNHADLSLEVASPPNSGGPTQFPSQYAGPLHLSSGALTEDEKMAALGLSDQLPSAQGLFQATPSPSPFSVSQARSFFLSASIPNIGTHIIINQKLSSLGLHLPFQRVVPMSMDRAIKEIVAGIVQRSVSIATQTTKELVLKDYAMESDETRIYNAAHLMVASLAGSLAHVTCKEPLRGSISTHLRSSLQGLSIGSDLLEQAVQLVTNDNLDLGCAVIEQAATDKAIQTIDGEIATQLALRRKHRDPTFFDPSMYGQGSVGVVPEALRPKPGHLSLSQQRVYEDFVRLPWQNQSGQSSHAISASPSSLSGDAVLTATFGSTSGQGTPGYASTPVNLGQLDVASEAIEPTSAALLSASSIHIGTGAALTQQTTENDCLNVSFPSTTMAPELQSVDTTDAVKELGPTQQPVPSSAITERLGNSISEASLSTRDALDKYQIVALKLESLVATDGREADIQGLISEVPEIILRCVSRDEAALAVAQKVFKGLYENASNSLHVGAHLAILAVVRDVCKLAVKELTSWVIYSDEERKFNKEITVGLIRSELMNLAEYNVHMAKLIDGGRNKAAMEFAISLLQTLVTDESRVLSEFHNLVDALEKVASKPGSPESLQHLIEMARNPSSSMAVLSTVSVGKEDKARQSRDKQAPGLAPSNREDNSNIEALEPDPAGFKEQVSMLFAEWCQIYEHPGANDGPCNHFIVQLHQNGLLKGDDMTERFFRNITELSVAYCLSNEGMSSGTLQSPQQLQTLSFLAIDIYAKLVLSILKDFNDNIDGAEQILTVTVKVIQKEAEDKKASFNPRPYFRLFIDWMLDLVSLDPVPDGANFQILTTFANAFHALHPLKVPAFSFAWLELVSHRSFMPKLLIGHAQKGWPYIQRLLVDLLQFLEPFLRNAELGGPVHFLYKGTLRVLLVLLHDFPEFLCDCHFTFCDMIPPSCIQMRNIILSAFPRNMRLPDPSTPNLKIDLLPEIREPPRILSEVDAALKAKQMKAEVDEYLKMRPQGGSTFLTELKKRLLLSPSEAASAGTRYNVPLINSLVLYVGMQAIQQLQSRVPHAQSTASTAPMSVFLVSAALDIFQTLIADLDSEGRYLFLNAIANQLRYPNNHTHYFSFILLYLFAEANQEIIQEQITRVLLERLIVSKPHPWGLLITFIELIKNPRYNFWNRSFIRCAPEIEKLFESVARSCGGLKPVDEGMVSGWVSDSAH</sequence>
<evidence type="ECO:0000259" key="11">
    <source>
        <dbReference type="Pfam" id="PF16418"/>
    </source>
</evidence>
<protein>
    <submittedName>
        <fullName evidence="13">CCR4-NOT transcription complex subunit 1-like isoform X2</fullName>
    </submittedName>
</protein>
<feature type="compositionally biased region" description="Polar residues" evidence="6">
    <location>
        <begin position="827"/>
        <end position="870"/>
    </location>
</feature>
<evidence type="ECO:0000313" key="13">
    <source>
        <dbReference type="EMBL" id="KAE8721260.1"/>
    </source>
</evidence>
<dbReference type="EMBL" id="VEPZ02000636">
    <property type="protein sequence ID" value="KAE8721260.1"/>
    <property type="molecule type" value="Genomic_DNA"/>
</dbReference>
<reference evidence="13" key="1">
    <citation type="submission" date="2019-09" db="EMBL/GenBank/DDBJ databases">
        <title>Draft genome information of white flower Hibiscus syriacus.</title>
        <authorList>
            <person name="Kim Y.-M."/>
        </authorList>
    </citation>
    <scope>NUCLEOTIDE SEQUENCE [LARGE SCALE GENOMIC DNA]</scope>
    <source>
        <strain evidence="13">YM2019G1</strain>
    </source>
</reference>
<dbReference type="InterPro" id="IPR032191">
    <property type="entry name" value="CNOT1_CAF1_bind"/>
</dbReference>
<evidence type="ECO:0000259" key="10">
    <source>
        <dbReference type="Pfam" id="PF16417"/>
    </source>
</evidence>
<feature type="region of interest" description="Disordered" evidence="6">
    <location>
        <begin position="823"/>
        <end position="892"/>
    </location>
</feature>
<evidence type="ECO:0000256" key="2">
    <source>
        <dbReference type="ARBA" id="ARBA00022491"/>
    </source>
</evidence>
<dbReference type="CDD" id="cd20710">
    <property type="entry name" value="NOT1_connector"/>
    <property type="match status" value="1"/>
</dbReference>
<dbReference type="FunFam" id="1.25.40.180:FF:000012">
    <property type="entry name" value="Ccr4-Not transcription complex subunit"/>
    <property type="match status" value="1"/>
</dbReference>
<dbReference type="GO" id="GO:0060090">
    <property type="term" value="F:molecular adaptor activity"/>
    <property type="evidence" value="ECO:0007669"/>
    <property type="project" value="TreeGrafter"/>
</dbReference>
<evidence type="ECO:0000256" key="1">
    <source>
        <dbReference type="ARBA" id="ARBA00004123"/>
    </source>
</evidence>
<dbReference type="Gene3D" id="1.25.40.840">
    <property type="entry name" value="CCR4-NOT transcription complex subunit 1 TTP binding domain"/>
    <property type="match status" value="1"/>
</dbReference>
<feature type="domain" description="CCR4-Not complex component Not1 C-terminal" evidence="7">
    <location>
        <begin position="2025"/>
        <end position="2386"/>
    </location>
</feature>
<keyword evidence="4" id="KW-0804">Transcription</keyword>
<evidence type="ECO:0000313" key="14">
    <source>
        <dbReference type="Proteomes" id="UP000436088"/>
    </source>
</evidence>
<dbReference type="InterPro" id="IPR055454">
    <property type="entry name" value="CNOT1-like_NOT1_connector"/>
</dbReference>
<evidence type="ECO:0000259" key="9">
    <source>
        <dbReference type="Pfam" id="PF16415"/>
    </source>
</evidence>
<accession>A0A6A3BWP3</accession>
<dbReference type="GO" id="GO:0000289">
    <property type="term" value="P:nuclear-transcribed mRNA poly(A) tail shortening"/>
    <property type="evidence" value="ECO:0007669"/>
    <property type="project" value="UniProtKB-ARBA"/>
</dbReference>
<proteinExistence type="predicted"/>
<feature type="domain" description="CCR4-NOT transcription complex subunit 1 CAF1-binding" evidence="9">
    <location>
        <begin position="958"/>
        <end position="1177"/>
    </location>
</feature>
<name>A0A6A3BWP3_HIBSY</name>
<evidence type="ECO:0000256" key="4">
    <source>
        <dbReference type="ARBA" id="ARBA00023163"/>
    </source>
</evidence>
<dbReference type="GO" id="GO:0017148">
    <property type="term" value="P:negative regulation of translation"/>
    <property type="evidence" value="ECO:0007669"/>
    <property type="project" value="InterPro"/>
</dbReference>
<dbReference type="Gene3D" id="1.25.40.180">
    <property type="match status" value="1"/>
</dbReference>
<keyword evidence="5" id="KW-0539">Nucleus</keyword>
<dbReference type="GO" id="GO:0005634">
    <property type="term" value="C:nucleus"/>
    <property type="evidence" value="ECO:0007669"/>
    <property type="project" value="UniProtKB-SubCell"/>
</dbReference>
<evidence type="ECO:0000256" key="3">
    <source>
        <dbReference type="ARBA" id="ARBA00023015"/>
    </source>
</evidence>
<organism evidence="13 14">
    <name type="scientific">Hibiscus syriacus</name>
    <name type="common">Rose of Sharon</name>
    <dbReference type="NCBI Taxonomy" id="106335"/>
    <lineage>
        <taxon>Eukaryota</taxon>
        <taxon>Viridiplantae</taxon>
        <taxon>Streptophyta</taxon>
        <taxon>Embryophyta</taxon>
        <taxon>Tracheophyta</taxon>
        <taxon>Spermatophyta</taxon>
        <taxon>Magnoliopsida</taxon>
        <taxon>eudicotyledons</taxon>
        <taxon>Gunneridae</taxon>
        <taxon>Pentapetalae</taxon>
        <taxon>rosids</taxon>
        <taxon>malvids</taxon>
        <taxon>Malvales</taxon>
        <taxon>Malvaceae</taxon>
        <taxon>Malvoideae</taxon>
        <taxon>Hibiscus</taxon>
    </lineage>
</organism>
<dbReference type="Gene3D" id="1.25.40.790">
    <property type="match status" value="1"/>
</dbReference>
<dbReference type="InterPro" id="IPR032194">
    <property type="entry name" value="CNOT1_HEAT"/>
</dbReference>
<dbReference type="InterPro" id="IPR024557">
    <property type="entry name" value="CNOT1_dom_4"/>
</dbReference>
<dbReference type="FunFam" id="1.25.40.800:FF:000001">
    <property type="entry name" value="CCR4-NOT transcription complex subunit 1"/>
    <property type="match status" value="1"/>
</dbReference>
<dbReference type="PANTHER" id="PTHR13162">
    <property type="entry name" value="CCR4-NOT TRANSCRIPTION COMPLEX"/>
    <property type="match status" value="1"/>
</dbReference>
<evidence type="ECO:0000259" key="12">
    <source>
        <dbReference type="Pfam" id="PF25097"/>
    </source>
</evidence>
<feature type="domain" description="CCR4-NOT transcription complex subunit 1" evidence="8">
    <location>
        <begin position="1310"/>
        <end position="1450"/>
    </location>
</feature>
<comment type="subcellular location">
    <subcellularLocation>
        <location evidence="1">Nucleus</location>
    </subcellularLocation>
</comment>